<evidence type="ECO:0000259" key="1">
    <source>
        <dbReference type="Pfam" id="PF12728"/>
    </source>
</evidence>
<reference evidence="2 3" key="1">
    <citation type="submission" date="2024-02" db="EMBL/GenBank/DDBJ databases">
        <title>Roseovarius strain W115 nov., isolated from a marine algae.</title>
        <authorList>
            <person name="Lee M.W."/>
            <person name="Lee J.K."/>
            <person name="Kim J.M."/>
            <person name="Choi D.G."/>
            <person name="Baek J.H."/>
            <person name="Bayburt H."/>
            <person name="Jung J.J."/>
            <person name="Han D.M."/>
            <person name="Jeon C.O."/>
        </authorList>
    </citation>
    <scope>NUCLEOTIDE SEQUENCE [LARGE SCALE GENOMIC DNA]</scope>
    <source>
        <strain evidence="2 3">W115</strain>
    </source>
</reference>
<dbReference type="SUPFAM" id="SSF46955">
    <property type="entry name" value="Putative DNA-binding domain"/>
    <property type="match status" value="1"/>
</dbReference>
<accession>A0ABZ2TCT0</accession>
<feature type="domain" description="Helix-turn-helix" evidence="1">
    <location>
        <begin position="16"/>
        <end position="63"/>
    </location>
</feature>
<evidence type="ECO:0000313" key="3">
    <source>
        <dbReference type="Proteomes" id="UP001281305"/>
    </source>
</evidence>
<dbReference type="InterPro" id="IPR041657">
    <property type="entry name" value="HTH_17"/>
</dbReference>
<dbReference type="EMBL" id="CP146606">
    <property type="protein sequence ID" value="WYK17456.1"/>
    <property type="molecule type" value="Genomic_DNA"/>
</dbReference>
<dbReference type="InterPro" id="IPR009061">
    <property type="entry name" value="DNA-bd_dom_put_sf"/>
</dbReference>
<dbReference type="Pfam" id="PF12728">
    <property type="entry name" value="HTH_17"/>
    <property type="match status" value="1"/>
</dbReference>
<dbReference type="Proteomes" id="UP001281305">
    <property type="component" value="Chromosome"/>
</dbReference>
<name>A0ABZ2TCT0_9RHOB</name>
<organism evidence="2 3">
    <name type="scientific">Roseovarius rhodophyticola</name>
    <dbReference type="NCBI Taxonomy" id="3080827"/>
    <lineage>
        <taxon>Bacteria</taxon>
        <taxon>Pseudomonadati</taxon>
        <taxon>Pseudomonadota</taxon>
        <taxon>Alphaproteobacteria</taxon>
        <taxon>Rhodobacterales</taxon>
        <taxon>Roseobacteraceae</taxon>
        <taxon>Roseovarius</taxon>
    </lineage>
</organism>
<dbReference type="RefSeq" id="WP_339106676.1">
    <property type="nucleotide sequence ID" value="NZ_CP146606.1"/>
</dbReference>
<proteinExistence type="predicted"/>
<keyword evidence="3" id="KW-1185">Reference proteome</keyword>
<protein>
    <submittedName>
        <fullName evidence="2">Helix-turn-helix domain-containing protein</fullName>
    </submittedName>
</protein>
<evidence type="ECO:0000313" key="2">
    <source>
        <dbReference type="EMBL" id="WYK17456.1"/>
    </source>
</evidence>
<gene>
    <name evidence="2" type="ORF">RZS32_013690</name>
</gene>
<sequence>MARKYNWRRVKKHFSYDIAQAAKALNCSVATIRNWTKEGLYCMADQKPFLFDGRDLREFARQKSAAQKWSMPETNAPWNYFLCFRCKGYRKPYLLMADYIPATPVKGRLSSICRTCDGAIMKFCRTDQISKIRTTLDVTHQSGSTTLTDSESS</sequence>